<protein>
    <submittedName>
        <fullName evidence="1">DUF938 domain-containing protein</fullName>
    </submittedName>
</protein>
<dbReference type="OrthoDB" id="5563826at2"/>
<reference evidence="1 2" key="1">
    <citation type="submission" date="2019-01" db="EMBL/GenBank/DDBJ databases">
        <title>Litorilituus lipolytica sp. nov., isolated from intertidal sand of the Yellow Sea in China.</title>
        <authorList>
            <person name="Liu A."/>
        </authorList>
    </citation>
    <scope>NUCLEOTIDE SEQUENCE [LARGE SCALE GENOMIC DNA]</scope>
    <source>
        <strain evidence="1 2">RZ04</strain>
    </source>
</reference>
<evidence type="ECO:0000313" key="1">
    <source>
        <dbReference type="EMBL" id="TPH12937.1"/>
    </source>
</evidence>
<gene>
    <name evidence="1" type="ORF">EPA86_15255</name>
</gene>
<keyword evidence="2" id="KW-1185">Reference proteome</keyword>
<evidence type="ECO:0000313" key="2">
    <source>
        <dbReference type="Proteomes" id="UP000315303"/>
    </source>
</evidence>
<name>A0A502KXF3_9GAMM</name>
<dbReference type="SUPFAM" id="SSF53335">
    <property type="entry name" value="S-adenosyl-L-methionine-dependent methyltransferases"/>
    <property type="match status" value="1"/>
</dbReference>
<dbReference type="PANTHER" id="PTHR20974:SF0">
    <property type="entry name" value="UPF0585 PROTEIN CG18661"/>
    <property type="match status" value="1"/>
</dbReference>
<dbReference type="EMBL" id="SAWY01000038">
    <property type="protein sequence ID" value="TPH12937.1"/>
    <property type="molecule type" value="Genomic_DNA"/>
</dbReference>
<sequence length="200" mass="22778">MDRPYSQACENNKTPILTVLSKELMHSKHLLEIGSGTGQHAVYFAKYLKHLTWQPSDLIINHKGINAWIDSSPTKNIKKPIEIDLNTGWKQNSNIEPFDALFTANTLHIISWPLVIDFFQEVAKNFNSGATVCIYGPFKYQGKFTSESNANFDLWLKNRDIKSGIRDIEEILTLAESANLVLKNDYAMPAYNQLLVFTKQ</sequence>
<comment type="caution">
    <text evidence="1">The sequence shown here is derived from an EMBL/GenBank/DDBJ whole genome shotgun (WGS) entry which is preliminary data.</text>
</comment>
<organism evidence="1 2">
    <name type="scientific">Litorilituus lipolyticus</name>
    <dbReference type="NCBI Taxonomy" id="2491017"/>
    <lineage>
        <taxon>Bacteria</taxon>
        <taxon>Pseudomonadati</taxon>
        <taxon>Pseudomonadota</taxon>
        <taxon>Gammaproteobacteria</taxon>
        <taxon>Alteromonadales</taxon>
        <taxon>Colwelliaceae</taxon>
        <taxon>Litorilituus</taxon>
    </lineage>
</organism>
<dbReference type="PANTHER" id="PTHR20974">
    <property type="entry name" value="UPF0585 PROTEIN CG18661"/>
    <property type="match status" value="1"/>
</dbReference>
<accession>A0A502KXF3</accession>
<proteinExistence type="predicted"/>
<dbReference type="Pfam" id="PF06080">
    <property type="entry name" value="DUF938"/>
    <property type="match status" value="1"/>
</dbReference>
<dbReference type="Gene3D" id="3.40.50.150">
    <property type="entry name" value="Vaccinia Virus protein VP39"/>
    <property type="match status" value="1"/>
</dbReference>
<dbReference type="AlphaFoldDB" id="A0A502KXF3"/>
<dbReference type="InterPro" id="IPR029063">
    <property type="entry name" value="SAM-dependent_MTases_sf"/>
</dbReference>
<dbReference type="Proteomes" id="UP000315303">
    <property type="component" value="Unassembled WGS sequence"/>
</dbReference>
<dbReference type="RefSeq" id="WP_140605413.1">
    <property type="nucleotide sequence ID" value="NZ_SAWY01000038.1"/>
</dbReference>
<dbReference type="InterPro" id="IPR010342">
    <property type="entry name" value="DUF938"/>
</dbReference>